<dbReference type="EMBL" id="JPGK01000005">
    <property type="protein sequence ID" value="KGA93674.1"/>
    <property type="molecule type" value="Genomic_DNA"/>
</dbReference>
<feature type="region of interest" description="Disordered" evidence="1">
    <location>
        <begin position="78"/>
        <end position="127"/>
    </location>
</feature>
<comment type="caution">
    <text evidence="2">The sequence shown here is derived from an EMBL/GenBank/DDBJ whole genome shotgun (WGS) entry which is preliminary data.</text>
</comment>
<feature type="compositionally biased region" description="Basic and acidic residues" evidence="1">
    <location>
        <begin position="106"/>
        <end position="119"/>
    </location>
</feature>
<evidence type="ECO:0000313" key="2">
    <source>
        <dbReference type="EMBL" id="KGA93674.1"/>
    </source>
</evidence>
<proteinExistence type="predicted"/>
<sequence length="127" mass="13815">MDNGSLKILIKKGVKPRRGIPGLVLSHFAEFTEARALGWSWSDIAEAMGRPGEEKGFSTAFCKIKKRIGDGKLKLRSSGAVPVSKEIPSPSKATGTSPPKKTFPKVGEKQKEETDKGDFDFQSLPQI</sequence>
<dbReference type="AlphaFoldDB" id="A0A094X530"/>
<protein>
    <submittedName>
        <fullName evidence="2">Uncharacterized protein</fullName>
    </submittedName>
</protein>
<dbReference type="OrthoDB" id="3579809at2"/>
<accession>A0A094X530</accession>
<evidence type="ECO:0000256" key="1">
    <source>
        <dbReference type="SAM" id="MobiDB-lite"/>
    </source>
</evidence>
<organism evidence="2 3">
    <name type="scientific">Leptospirillum ferriphilum</name>
    <dbReference type="NCBI Taxonomy" id="178606"/>
    <lineage>
        <taxon>Bacteria</taxon>
        <taxon>Pseudomonadati</taxon>
        <taxon>Nitrospirota</taxon>
        <taxon>Nitrospiria</taxon>
        <taxon>Nitrospirales</taxon>
        <taxon>Nitrospiraceae</taxon>
        <taxon>Leptospirillum</taxon>
    </lineage>
</organism>
<dbReference type="RefSeq" id="WP_036082262.1">
    <property type="nucleotide sequence ID" value="NZ_JPGK01000005.1"/>
</dbReference>
<dbReference type="Proteomes" id="UP000029452">
    <property type="component" value="Unassembled WGS sequence"/>
</dbReference>
<name>A0A094X530_9BACT</name>
<reference evidence="2 3" key="1">
    <citation type="submission" date="2014-06" db="EMBL/GenBank/DDBJ databases">
        <title>Draft genome sequence of iron oxidizing acidophile Leptospirillum ferriphilum DSM14647.</title>
        <authorList>
            <person name="Cardenas J.P."/>
            <person name="Lazcano M."/>
            <person name="Ossandon F.J."/>
            <person name="Corbett M."/>
            <person name="Holmes D.S."/>
            <person name="Watkin E."/>
        </authorList>
    </citation>
    <scope>NUCLEOTIDE SEQUENCE [LARGE SCALE GENOMIC DNA]</scope>
    <source>
        <strain evidence="2 3">DSM 14647</strain>
    </source>
</reference>
<gene>
    <name evidence="2" type="ORF">LptCag_1384</name>
</gene>
<dbReference type="PATRIC" id="fig|178606.4.peg.1384"/>
<evidence type="ECO:0000313" key="3">
    <source>
        <dbReference type="Proteomes" id="UP000029452"/>
    </source>
</evidence>